<dbReference type="CDD" id="cd00114">
    <property type="entry name" value="LIGANc"/>
    <property type="match status" value="1"/>
</dbReference>
<dbReference type="Gene3D" id="1.10.287.610">
    <property type="entry name" value="Helix hairpin bin"/>
    <property type="match status" value="1"/>
</dbReference>
<dbReference type="InterPro" id="IPR010994">
    <property type="entry name" value="RuvA_2-like"/>
</dbReference>
<feature type="binding site" evidence="11">
    <location>
        <position position="180"/>
    </location>
    <ligand>
        <name>NAD(+)</name>
        <dbReference type="ChEBI" id="CHEBI:57540"/>
    </ligand>
</feature>
<dbReference type="PROSITE" id="PS01055">
    <property type="entry name" value="DNA_LIGASE_N1"/>
    <property type="match status" value="1"/>
</dbReference>
<dbReference type="Gene3D" id="3.40.50.10190">
    <property type="entry name" value="BRCT domain"/>
    <property type="match status" value="1"/>
</dbReference>
<evidence type="ECO:0000256" key="11">
    <source>
        <dbReference type="HAMAP-Rule" id="MF_01588"/>
    </source>
</evidence>
<feature type="binding site" evidence="11">
    <location>
        <begin position="85"/>
        <end position="86"/>
    </location>
    <ligand>
        <name>NAD(+)</name>
        <dbReference type="ChEBI" id="CHEBI:57540"/>
    </ligand>
</feature>
<dbReference type="InterPro" id="IPR018239">
    <property type="entry name" value="DNA_ligase_AS"/>
</dbReference>
<keyword evidence="12" id="KW-0175">Coiled coil</keyword>
<evidence type="ECO:0000313" key="15">
    <source>
        <dbReference type="Proteomes" id="UP000263486"/>
    </source>
</evidence>
<evidence type="ECO:0000256" key="1">
    <source>
        <dbReference type="ARBA" id="ARBA00004067"/>
    </source>
</evidence>
<feature type="domain" description="BRCT" evidence="13">
    <location>
        <begin position="598"/>
        <end position="676"/>
    </location>
</feature>
<dbReference type="NCBIfam" id="NF005932">
    <property type="entry name" value="PRK07956.1"/>
    <property type="match status" value="1"/>
</dbReference>
<dbReference type="InterPro" id="IPR041663">
    <property type="entry name" value="DisA/LigA_HHH"/>
</dbReference>
<evidence type="ECO:0000259" key="13">
    <source>
        <dbReference type="PROSITE" id="PS50172"/>
    </source>
</evidence>
<evidence type="ECO:0000256" key="2">
    <source>
        <dbReference type="ARBA" id="ARBA00022598"/>
    </source>
</evidence>
<reference evidence="14 15" key="1">
    <citation type="submission" date="2018-08" db="EMBL/GenBank/DDBJ databases">
        <title>Draft genome sequence of Psychrilyobacter sp. strain SD5 isolated from Black Sea water.</title>
        <authorList>
            <person name="Yadav S."/>
            <person name="Villanueva L."/>
            <person name="Damste J.S.S."/>
        </authorList>
    </citation>
    <scope>NUCLEOTIDE SEQUENCE [LARGE SCALE GENOMIC DNA]</scope>
    <source>
        <strain evidence="14 15">SD5</strain>
    </source>
</reference>
<dbReference type="Gene3D" id="6.20.10.30">
    <property type="match status" value="1"/>
</dbReference>
<comment type="caution">
    <text evidence="14">The sequence shown here is derived from an EMBL/GenBank/DDBJ whole genome shotgun (WGS) entry which is preliminary data.</text>
</comment>
<dbReference type="Proteomes" id="UP000263486">
    <property type="component" value="Unassembled WGS sequence"/>
</dbReference>
<dbReference type="InterPro" id="IPR012340">
    <property type="entry name" value="NA-bd_OB-fold"/>
</dbReference>
<dbReference type="SMART" id="SM00532">
    <property type="entry name" value="LIGANc"/>
    <property type="match status" value="1"/>
</dbReference>
<dbReference type="SUPFAM" id="SSF47781">
    <property type="entry name" value="RuvA domain 2-like"/>
    <property type="match status" value="1"/>
</dbReference>
<evidence type="ECO:0000256" key="10">
    <source>
        <dbReference type="ARBA" id="ARBA00034005"/>
    </source>
</evidence>
<dbReference type="SUPFAM" id="SSF52113">
    <property type="entry name" value="BRCT domain"/>
    <property type="match status" value="1"/>
</dbReference>
<dbReference type="InterPro" id="IPR013839">
    <property type="entry name" value="DNAligase_adenylation"/>
</dbReference>
<feature type="coiled-coil region" evidence="12">
    <location>
        <begin position="4"/>
        <end position="58"/>
    </location>
</feature>
<keyword evidence="5 11" id="KW-0227">DNA damage</keyword>
<keyword evidence="3 11" id="KW-0235">DNA replication</keyword>
<dbReference type="Gene3D" id="1.10.150.20">
    <property type="entry name" value="5' to 3' exonuclease, C-terminal subdomain"/>
    <property type="match status" value="2"/>
</dbReference>
<dbReference type="Gene3D" id="2.40.50.140">
    <property type="entry name" value="Nucleic acid-binding proteins"/>
    <property type="match status" value="1"/>
</dbReference>
<dbReference type="PANTHER" id="PTHR23389">
    <property type="entry name" value="CHROMOSOME TRANSMISSION FIDELITY FACTOR 18"/>
    <property type="match status" value="1"/>
</dbReference>
<keyword evidence="7 11" id="KW-0460">Magnesium</keyword>
<evidence type="ECO:0000256" key="4">
    <source>
        <dbReference type="ARBA" id="ARBA00022723"/>
    </source>
</evidence>
<dbReference type="PANTHER" id="PTHR23389:SF9">
    <property type="entry name" value="DNA LIGASE"/>
    <property type="match status" value="1"/>
</dbReference>
<proteinExistence type="inferred from homology"/>
<feature type="binding site" evidence="11">
    <location>
        <position position="123"/>
    </location>
    <ligand>
        <name>NAD(+)</name>
        <dbReference type="ChEBI" id="CHEBI:57540"/>
    </ligand>
</feature>
<feature type="binding site" evidence="11">
    <location>
        <position position="320"/>
    </location>
    <ligand>
        <name>NAD(+)</name>
        <dbReference type="ChEBI" id="CHEBI:57540"/>
    </ligand>
</feature>
<dbReference type="InterPro" id="IPR001679">
    <property type="entry name" value="DNA_ligase"/>
</dbReference>
<feature type="binding site" evidence="11">
    <location>
        <position position="437"/>
    </location>
    <ligand>
        <name>Zn(2+)</name>
        <dbReference type="ChEBI" id="CHEBI:29105"/>
    </ligand>
</feature>
<dbReference type="InterPro" id="IPR004149">
    <property type="entry name" value="Znf_DNAligase_C4"/>
</dbReference>
<evidence type="ECO:0000256" key="9">
    <source>
        <dbReference type="ARBA" id="ARBA00023204"/>
    </source>
</evidence>
<accession>A0ABX9KHI1</accession>
<dbReference type="EC" id="6.5.1.2" evidence="11"/>
<dbReference type="SUPFAM" id="SSF50249">
    <property type="entry name" value="Nucleic acid-binding proteins"/>
    <property type="match status" value="1"/>
</dbReference>
<dbReference type="InterPro" id="IPR013840">
    <property type="entry name" value="DNAligase_N"/>
</dbReference>
<dbReference type="Pfam" id="PF03120">
    <property type="entry name" value="OB_DNA_ligase"/>
    <property type="match status" value="1"/>
</dbReference>
<dbReference type="Gene3D" id="3.30.470.30">
    <property type="entry name" value="DNA ligase/mRNA capping enzyme"/>
    <property type="match status" value="1"/>
</dbReference>
<dbReference type="SMART" id="SM00278">
    <property type="entry name" value="HhH1"/>
    <property type="match status" value="2"/>
</dbReference>
<keyword evidence="9 11" id="KW-0234">DNA repair</keyword>
<keyword evidence="6 11" id="KW-0862">Zinc</keyword>
<evidence type="ECO:0000313" key="14">
    <source>
        <dbReference type="EMBL" id="REI41215.1"/>
    </source>
</evidence>
<dbReference type="Pfam" id="PF00533">
    <property type="entry name" value="BRCT"/>
    <property type="match status" value="1"/>
</dbReference>
<keyword evidence="4 11" id="KW-0479">Metal-binding</keyword>
<dbReference type="CDD" id="cd17748">
    <property type="entry name" value="BRCT_DNA_ligase_like"/>
    <property type="match status" value="1"/>
</dbReference>
<evidence type="ECO:0000256" key="3">
    <source>
        <dbReference type="ARBA" id="ARBA00022705"/>
    </source>
</evidence>
<evidence type="ECO:0000256" key="5">
    <source>
        <dbReference type="ARBA" id="ARBA00022763"/>
    </source>
</evidence>
<protein>
    <recommendedName>
        <fullName evidence="11">DNA ligase</fullName>
        <ecNumber evidence="11">6.5.1.2</ecNumber>
    </recommendedName>
    <alternativeName>
        <fullName evidence="11">Polydeoxyribonucleotide synthase [NAD(+)]</fullName>
    </alternativeName>
</protein>
<comment type="function">
    <text evidence="1 11">DNA ligase that catalyzes the formation of phosphodiester linkages between 5'-phosphoryl and 3'-hydroxyl groups in double-stranded DNA using NAD as a coenzyme and as the energy source for the reaction. It is essential for DNA replication and repair of damaged DNA.</text>
</comment>
<evidence type="ECO:0000256" key="12">
    <source>
        <dbReference type="SAM" id="Coils"/>
    </source>
</evidence>
<feature type="binding site" evidence="11">
    <location>
        <position position="146"/>
    </location>
    <ligand>
        <name>NAD(+)</name>
        <dbReference type="ChEBI" id="CHEBI:57540"/>
    </ligand>
</feature>
<evidence type="ECO:0000256" key="7">
    <source>
        <dbReference type="ARBA" id="ARBA00022842"/>
    </source>
</evidence>
<comment type="similarity">
    <text evidence="11">Belongs to the NAD-dependent DNA ligase family. LigA subfamily.</text>
</comment>
<dbReference type="SUPFAM" id="SSF56091">
    <property type="entry name" value="DNA ligase/mRNA capping enzyme, catalytic domain"/>
    <property type="match status" value="1"/>
</dbReference>
<dbReference type="InterPro" id="IPR036420">
    <property type="entry name" value="BRCT_dom_sf"/>
</dbReference>
<dbReference type="PROSITE" id="PS50172">
    <property type="entry name" value="BRCT"/>
    <property type="match status" value="1"/>
</dbReference>
<feature type="binding site" evidence="11">
    <location>
        <position position="417"/>
    </location>
    <ligand>
        <name>Zn(2+)</name>
        <dbReference type="ChEBI" id="CHEBI:29105"/>
    </ligand>
</feature>
<evidence type="ECO:0000256" key="6">
    <source>
        <dbReference type="ARBA" id="ARBA00022833"/>
    </source>
</evidence>
<dbReference type="HAMAP" id="MF_01588">
    <property type="entry name" value="DNA_ligase_A"/>
    <property type="match status" value="1"/>
</dbReference>
<dbReference type="InterPro" id="IPR001357">
    <property type="entry name" value="BRCT_dom"/>
</dbReference>
<keyword evidence="15" id="KW-1185">Reference proteome</keyword>
<comment type="catalytic activity">
    <reaction evidence="10 11">
        <text>NAD(+) + (deoxyribonucleotide)n-3'-hydroxyl + 5'-phospho-(deoxyribonucleotide)m = (deoxyribonucleotide)n+m + AMP + beta-nicotinamide D-nucleotide.</text>
        <dbReference type="EC" id="6.5.1.2"/>
    </reaction>
</comment>
<dbReference type="Pfam" id="PF03119">
    <property type="entry name" value="DNA_ligase_ZBD"/>
    <property type="match status" value="1"/>
</dbReference>
<evidence type="ECO:0000256" key="8">
    <source>
        <dbReference type="ARBA" id="ARBA00023027"/>
    </source>
</evidence>
<sequence>MKDKKNIKAEIEKIREELHRHNYHYYEKNESLISDVEYDNLLKKLEKLEAENPEYRTESSPTLVVGGGVKDTKFTKVTHKKPMLSLSNTYNLKDLEDFDGRVKRILNGSRAGDENTQVDYALELKLDGIAVSIHYEDGRLIQAVTRGDGKVGEDVTENIMQIRSIPKYLKESVSVEVRGEIVLPLAEFESLNKKRLESGEEVFANPRNAAGGTLRQKDAAIVGQRNLDAYVYYLADSEELGFETHIESIKYLEGLGFKTTKVYDLCETIEDLETRIKYWENERNNLDYETDGLVIKVNNLSLYEELGATTKAPRWAISYKFPAKQVTTKLKDVTWQVGRTGKVTPVAELEAVEVSGSMVRRASLHNYDEVIRKDIKIGDTVFIEKAAEIIPQVIKPVKELRDGTEEEIIPPTNCPVCNSILEKEEGLVNLKCMNPHCRAKLQGKMEYFISRDAMNIIGGSKIVEKFIELGFLKEISDFYELHLKKDELEKLDNLGSKSIEKLLISIEESKKLDYSKTLYALGIPFVGKFLGGLLSKESKNIENLAKMEVEELLAIDGVGGKVAQSVYGYFRDEDNMRVLEKLKDAGVNFEIEEVDEGSHLEEFVGKTFLATGKLIHFKRQEIKDIVEKLGGTNMSGVSKKLDYLIVGEKPGSKLKKAEELGSVKILTEEEFLELTK</sequence>
<feature type="binding site" evidence="11">
    <location>
        <begin position="35"/>
        <end position="39"/>
    </location>
    <ligand>
        <name>NAD(+)</name>
        <dbReference type="ChEBI" id="CHEBI:57540"/>
    </ligand>
</feature>
<dbReference type="GO" id="GO:0003911">
    <property type="term" value="F:DNA ligase (NAD+) activity"/>
    <property type="evidence" value="ECO:0007669"/>
    <property type="project" value="UniProtKB-EC"/>
</dbReference>
<gene>
    <name evidence="11" type="primary">ligA</name>
    <name evidence="14" type="ORF">DYH56_08180</name>
</gene>
<dbReference type="NCBIfam" id="TIGR00575">
    <property type="entry name" value="dnlj"/>
    <property type="match status" value="1"/>
</dbReference>
<feature type="binding site" evidence="11">
    <location>
        <position position="432"/>
    </location>
    <ligand>
        <name>Zn(2+)</name>
        <dbReference type="ChEBI" id="CHEBI:29105"/>
    </ligand>
</feature>
<keyword evidence="2 11" id="KW-0436">Ligase</keyword>
<dbReference type="InterPro" id="IPR003583">
    <property type="entry name" value="Hlx-hairpin-Hlx_DNA-bd_motif"/>
</dbReference>
<dbReference type="Pfam" id="PF12826">
    <property type="entry name" value="HHH_2"/>
    <property type="match status" value="1"/>
</dbReference>
<organism evidence="14 15">
    <name type="scientific">Psychrilyobacter piezotolerans</name>
    <dbReference type="NCBI Taxonomy" id="2293438"/>
    <lineage>
        <taxon>Bacteria</taxon>
        <taxon>Fusobacteriati</taxon>
        <taxon>Fusobacteriota</taxon>
        <taxon>Fusobacteriia</taxon>
        <taxon>Fusobacteriales</taxon>
        <taxon>Fusobacteriaceae</taxon>
        <taxon>Psychrilyobacter</taxon>
    </lineage>
</organism>
<keyword evidence="11" id="KW-0464">Manganese</keyword>
<dbReference type="EMBL" id="QUAJ01000012">
    <property type="protein sequence ID" value="REI41215.1"/>
    <property type="molecule type" value="Genomic_DNA"/>
</dbReference>
<feature type="binding site" evidence="11">
    <location>
        <position position="296"/>
    </location>
    <ligand>
        <name>NAD(+)</name>
        <dbReference type="ChEBI" id="CHEBI:57540"/>
    </ligand>
</feature>
<name>A0ABX9KHI1_9FUSO</name>
<comment type="cofactor">
    <cofactor evidence="11">
        <name>Mg(2+)</name>
        <dbReference type="ChEBI" id="CHEBI:18420"/>
    </cofactor>
    <cofactor evidence="11">
        <name>Mn(2+)</name>
        <dbReference type="ChEBI" id="CHEBI:29035"/>
    </cofactor>
</comment>
<dbReference type="PIRSF" id="PIRSF001604">
    <property type="entry name" value="LigA"/>
    <property type="match status" value="1"/>
</dbReference>
<dbReference type="Pfam" id="PF01653">
    <property type="entry name" value="DNA_ligase_aden"/>
    <property type="match status" value="1"/>
</dbReference>
<feature type="active site" description="N6-AMP-lysine intermediate" evidence="11">
    <location>
        <position position="125"/>
    </location>
</feature>
<feature type="binding site" evidence="11">
    <location>
        <position position="414"/>
    </location>
    <ligand>
        <name>Zn(2+)</name>
        <dbReference type="ChEBI" id="CHEBI:29105"/>
    </ligand>
</feature>
<dbReference type="InterPro" id="IPR004150">
    <property type="entry name" value="NAD_DNA_ligase_OB"/>
</dbReference>
<keyword evidence="8 11" id="KW-0520">NAD</keyword>